<gene>
    <name evidence="1" type="ORF">PRZ48_010262</name>
</gene>
<comment type="caution">
    <text evidence="1">The sequence shown here is derived from an EMBL/GenBank/DDBJ whole genome shotgun (WGS) entry which is preliminary data.</text>
</comment>
<sequence length="344" mass="37947">MSAFLSDVVPDLPDTDPQVSTSNVALTAFFLRSIVTPRRLQTVTGAFEELPFFYLRTTGTEATLQPITLACATAAYGIRHDSASALATARSTYDVAIGQLSDDILAFSDCSAPGAVILSVFLCNFYEFMMCLKNNRPFRNIHERGLANDCLESGTSASEALGQAAAALDLADDDFCRLLTGCVIRAADAAAATSRLDSRSTKEQLLGGIERAQDIEKDLEQWTRCIPAHWMFSRHRDMSWPTEYAFNNRCDVYYDIQVAANWNCYRRARLTLLETIIGLIDLLSFSVRPDLMALKHTSLAGMEQISEDICASIPFHMGTRGSSSGPILFPDLNRSPSRNIVRLE</sequence>
<dbReference type="Proteomes" id="UP001305779">
    <property type="component" value="Unassembled WGS sequence"/>
</dbReference>
<reference evidence="1 2" key="1">
    <citation type="journal article" date="2023" name="G3 (Bethesda)">
        <title>A chromosome-level genome assembly of Zasmidium syzygii isolated from banana leaves.</title>
        <authorList>
            <person name="van Westerhoven A.C."/>
            <person name="Mehrabi R."/>
            <person name="Talebi R."/>
            <person name="Steentjes M.B.F."/>
            <person name="Corcolon B."/>
            <person name="Chong P.A."/>
            <person name="Kema G.H.J."/>
            <person name="Seidl M.F."/>
        </authorList>
    </citation>
    <scope>NUCLEOTIDE SEQUENCE [LARGE SCALE GENOMIC DNA]</scope>
    <source>
        <strain evidence="1 2">P124</strain>
    </source>
</reference>
<keyword evidence="2" id="KW-1185">Reference proteome</keyword>
<dbReference type="EMBL" id="JAXOVC010000008">
    <property type="protein sequence ID" value="KAK4497609.1"/>
    <property type="molecule type" value="Genomic_DNA"/>
</dbReference>
<organism evidence="1 2">
    <name type="scientific">Zasmidium cellare</name>
    <name type="common">Wine cellar mold</name>
    <name type="synonym">Racodium cellare</name>
    <dbReference type="NCBI Taxonomy" id="395010"/>
    <lineage>
        <taxon>Eukaryota</taxon>
        <taxon>Fungi</taxon>
        <taxon>Dikarya</taxon>
        <taxon>Ascomycota</taxon>
        <taxon>Pezizomycotina</taxon>
        <taxon>Dothideomycetes</taxon>
        <taxon>Dothideomycetidae</taxon>
        <taxon>Mycosphaerellales</taxon>
        <taxon>Mycosphaerellaceae</taxon>
        <taxon>Zasmidium</taxon>
    </lineage>
</organism>
<evidence type="ECO:0000313" key="1">
    <source>
        <dbReference type="EMBL" id="KAK4497609.1"/>
    </source>
</evidence>
<accession>A0ABR0E8F7</accession>
<dbReference type="PANTHER" id="PTHR38791:SF12">
    <property type="entry name" value="TRANSCRIPTION FACTOR DOMAIN-CONTAINING PROTEIN-RELATED"/>
    <property type="match status" value="1"/>
</dbReference>
<protein>
    <submittedName>
        <fullName evidence="1">Uncharacterized protein</fullName>
    </submittedName>
</protein>
<dbReference type="InterPro" id="IPR053175">
    <property type="entry name" value="DHMBA_Reg_Transcription_Factor"/>
</dbReference>
<dbReference type="PANTHER" id="PTHR38791">
    <property type="entry name" value="ZN(II)2CYS6 TRANSCRIPTION FACTOR (EUROFUNG)-RELATED-RELATED"/>
    <property type="match status" value="1"/>
</dbReference>
<evidence type="ECO:0000313" key="2">
    <source>
        <dbReference type="Proteomes" id="UP001305779"/>
    </source>
</evidence>
<proteinExistence type="predicted"/>
<name>A0ABR0E8F7_ZASCE</name>